<gene>
    <name evidence="2" type="ORF">B0T19DRAFT_428675</name>
</gene>
<dbReference type="InterPro" id="IPR052523">
    <property type="entry name" value="Trichothecene_AcTrans"/>
</dbReference>
<name>A0AAE0IFZ9_9PEZI</name>
<dbReference type="Proteomes" id="UP001286456">
    <property type="component" value="Unassembled WGS sequence"/>
</dbReference>
<dbReference type="PANTHER" id="PTHR42791">
    <property type="entry name" value="GNAT FAMILY ACETYLTRANSFERASE"/>
    <property type="match status" value="1"/>
</dbReference>
<organism evidence="2 3">
    <name type="scientific">Cercophora scortea</name>
    <dbReference type="NCBI Taxonomy" id="314031"/>
    <lineage>
        <taxon>Eukaryota</taxon>
        <taxon>Fungi</taxon>
        <taxon>Dikarya</taxon>
        <taxon>Ascomycota</taxon>
        <taxon>Pezizomycotina</taxon>
        <taxon>Sordariomycetes</taxon>
        <taxon>Sordariomycetidae</taxon>
        <taxon>Sordariales</taxon>
        <taxon>Lasiosphaeriaceae</taxon>
        <taxon>Cercophora</taxon>
    </lineage>
</organism>
<dbReference type="InterPro" id="IPR016181">
    <property type="entry name" value="Acyl_CoA_acyltransferase"/>
</dbReference>
<dbReference type="CDD" id="cd04301">
    <property type="entry name" value="NAT_SF"/>
    <property type="match status" value="1"/>
</dbReference>
<reference evidence="2" key="2">
    <citation type="submission" date="2023-06" db="EMBL/GenBank/DDBJ databases">
        <authorList>
            <consortium name="Lawrence Berkeley National Laboratory"/>
            <person name="Haridas S."/>
            <person name="Hensen N."/>
            <person name="Bonometti L."/>
            <person name="Westerberg I."/>
            <person name="Brannstrom I.O."/>
            <person name="Guillou S."/>
            <person name="Cros-Aarteil S."/>
            <person name="Calhoun S."/>
            <person name="Kuo A."/>
            <person name="Mondo S."/>
            <person name="Pangilinan J."/>
            <person name="Riley R."/>
            <person name="Labutti K."/>
            <person name="Andreopoulos B."/>
            <person name="Lipzen A."/>
            <person name="Chen C."/>
            <person name="Yanf M."/>
            <person name="Daum C."/>
            <person name="Ng V."/>
            <person name="Clum A."/>
            <person name="Steindorff A."/>
            <person name="Ohm R."/>
            <person name="Martin F."/>
            <person name="Silar P."/>
            <person name="Natvig D."/>
            <person name="Lalanne C."/>
            <person name="Gautier V."/>
            <person name="Ament-Velasquez S.L."/>
            <person name="Kruys A."/>
            <person name="Hutchinson M.I."/>
            <person name="Powell A.J."/>
            <person name="Barry K."/>
            <person name="Miller A.N."/>
            <person name="Grigoriev I.V."/>
            <person name="Debuchy R."/>
            <person name="Gladieux P."/>
            <person name="Thoren M.H."/>
            <person name="Johannesson H."/>
        </authorList>
    </citation>
    <scope>NUCLEOTIDE SEQUENCE</scope>
    <source>
        <strain evidence="2">SMH4131-1</strain>
    </source>
</reference>
<dbReference type="InterPro" id="IPR000182">
    <property type="entry name" value="GNAT_dom"/>
</dbReference>
<sequence length="208" mass="23651">MPLVLSTAEESDIEQIADIHMAAFGPNILLQAQFPTPSAREELKRCIAEKALDDIRDPKTQVLVVRDDDDIIISFAKWSLPVKENEDYTEPPWRWPDETNHEVLNAWTEKVDAAKECIIGNSPNYHLSFIGTDPKHQRRGAASLLVGWAVERCKEENVPAYLESTGDALRLYESFNFKVERTIKMELEGMGPHGSSVVYEEMCFLFQP</sequence>
<dbReference type="EMBL" id="JAUEPO010000004">
    <property type="protein sequence ID" value="KAK3324478.1"/>
    <property type="molecule type" value="Genomic_DNA"/>
</dbReference>
<proteinExistence type="predicted"/>
<protein>
    <submittedName>
        <fullName evidence="2">GNAT family acetyltransferase</fullName>
    </submittedName>
</protein>
<dbReference type="PANTHER" id="PTHR42791:SF2">
    <property type="entry name" value="N-ACETYLTRANSFERASE DOMAIN-CONTAINING PROTEIN"/>
    <property type="match status" value="1"/>
</dbReference>
<accession>A0AAE0IFZ9</accession>
<dbReference type="Pfam" id="PF00583">
    <property type="entry name" value="Acetyltransf_1"/>
    <property type="match status" value="1"/>
</dbReference>
<keyword evidence="3" id="KW-1185">Reference proteome</keyword>
<evidence type="ECO:0000259" key="1">
    <source>
        <dbReference type="PROSITE" id="PS51186"/>
    </source>
</evidence>
<dbReference type="SUPFAM" id="SSF55729">
    <property type="entry name" value="Acyl-CoA N-acyltransferases (Nat)"/>
    <property type="match status" value="1"/>
</dbReference>
<evidence type="ECO:0000313" key="2">
    <source>
        <dbReference type="EMBL" id="KAK3324478.1"/>
    </source>
</evidence>
<dbReference type="Gene3D" id="3.40.630.30">
    <property type="match status" value="1"/>
</dbReference>
<comment type="caution">
    <text evidence="2">The sequence shown here is derived from an EMBL/GenBank/DDBJ whole genome shotgun (WGS) entry which is preliminary data.</text>
</comment>
<reference evidence="2" key="1">
    <citation type="journal article" date="2023" name="Mol. Phylogenet. Evol.">
        <title>Genome-scale phylogeny and comparative genomics of the fungal order Sordariales.</title>
        <authorList>
            <person name="Hensen N."/>
            <person name="Bonometti L."/>
            <person name="Westerberg I."/>
            <person name="Brannstrom I.O."/>
            <person name="Guillou S."/>
            <person name="Cros-Aarteil S."/>
            <person name="Calhoun S."/>
            <person name="Haridas S."/>
            <person name="Kuo A."/>
            <person name="Mondo S."/>
            <person name="Pangilinan J."/>
            <person name="Riley R."/>
            <person name="LaButti K."/>
            <person name="Andreopoulos B."/>
            <person name="Lipzen A."/>
            <person name="Chen C."/>
            <person name="Yan M."/>
            <person name="Daum C."/>
            <person name="Ng V."/>
            <person name="Clum A."/>
            <person name="Steindorff A."/>
            <person name="Ohm R.A."/>
            <person name="Martin F."/>
            <person name="Silar P."/>
            <person name="Natvig D.O."/>
            <person name="Lalanne C."/>
            <person name="Gautier V."/>
            <person name="Ament-Velasquez S.L."/>
            <person name="Kruys A."/>
            <person name="Hutchinson M.I."/>
            <person name="Powell A.J."/>
            <person name="Barry K."/>
            <person name="Miller A.N."/>
            <person name="Grigoriev I.V."/>
            <person name="Debuchy R."/>
            <person name="Gladieux P."/>
            <person name="Hiltunen Thoren M."/>
            <person name="Johannesson H."/>
        </authorList>
    </citation>
    <scope>NUCLEOTIDE SEQUENCE</scope>
    <source>
        <strain evidence="2">SMH4131-1</strain>
    </source>
</reference>
<evidence type="ECO:0000313" key="3">
    <source>
        <dbReference type="Proteomes" id="UP001286456"/>
    </source>
</evidence>
<dbReference type="GO" id="GO:0016747">
    <property type="term" value="F:acyltransferase activity, transferring groups other than amino-acyl groups"/>
    <property type="evidence" value="ECO:0007669"/>
    <property type="project" value="InterPro"/>
</dbReference>
<dbReference type="AlphaFoldDB" id="A0AAE0IFZ9"/>
<dbReference type="PROSITE" id="PS51186">
    <property type="entry name" value="GNAT"/>
    <property type="match status" value="1"/>
</dbReference>
<feature type="domain" description="N-acetyltransferase" evidence="1">
    <location>
        <begin position="3"/>
        <end position="208"/>
    </location>
</feature>